<dbReference type="SUPFAM" id="SSF56935">
    <property type="entry name" value="Porins"/>
    <property type="match status" value="1"/>
</dbReference>
<keyword evidence="6 11" id="KW-0798">TonB box</keyword>
<dbReference type="Pfam" id="PF07715">
    <property type="entry name" value="Plug"/>
    <property type="match status" value="1"/>
</dbReference>
<dbReference type="CDD" id="cd01347">
    <property type="entry name" value="ligand_gated_channel"/>
    <property type="match status" value="1"/>
</dbReference>
<dbReference type="PROSITE" id="PS00430">
    <property type="entry name" value="TONB_DEPENDENT_REC_1"/>
    <property type="match status" value="1"/>
</dbReference>
<dbReference type="AlphaFoldDB" id="S7TRY7"/>
<dbReference type="STRING" id="897.B2D07_01910"/>
<accession>S7TRY7</accession>
<evidence type="ECO:0000256" key="6">
    <source>
        <dbReference type="ARBA" id="ARBA00023077"/>
    </source>
</evidence>
<name>S7TRY7_DESML</name>
<dbReference type="GO" id="GO:0009279">
    <property type="term" value="C:cell outer membrane"/>
    <property type="evidence" value="ECO:0007669"/>
    <property type="project" value="UniProtKB-SubCell"/>
</dbReference>
<dbReference type="InterPro" id="IPR010916">
    <property type="entry name" value="TonB_box_CS"/>
</dbReference>
<keyword evidence="7 10" id="KW-0472">Membrane</keyword>
<evidence type="ECO:0000256" key="8">
    <source>
        <dbReference type="ARBA" id="ARBA00023170"/>
    </source>
</evidence>
<evidence type="ECO:0000259" key="14">
    <source>
        <dbReference type="Pfam" id="PF07715"/>
    </source>
</evidence>
<dbReference type="PANTHER" id="PTHR30069">
    <property type="entry name" value="TONB-DEPENDENT OUTER MEMBRANE RECEPTOR"/>
    <property type="match status" value="1"/>
</dbReference>
<reference evidence="15 16" key="1">
    <citation type="journal article" date="2013" name="Genome Announc.">
        <title>Draft genome sequences for three mercury-methylating, sulfate-reducing bacteria.</title>
        <authorList>
            <person name="Brown S.D."/>
            <person name="Hurt R.A.Jr."/>
            <person name="Gilmour C.C."/>
            <person name="Elias D.A."/>
        </authorList>
    </citation>
    <scope>NUCLEOTIDE SEQUENCE [LARGE SCALE GENOMIC DNA]</scope>
    <source>
        <strain evidence="15 16">DSM 2059</strain>
    </source>
</reference>
<evidence type="ECO:0000313" key="16">
    <source>
        <dbReference type="Proteomes" id="UP000014977"/>
    </source>
</evidence>
<evidence type="ECO:0000256" key="3">
    <source>
        <dbReference type="ARBA" id="ARBA00022452"/>
    </source>
</evidence>
<comment type="similarity">
    <text evidence="10 11">Belongs to the TonB-dependent receptor family.</text>
</comment>
<keyword evidence="9 10" id="KW-0998">Cell outer membrane</keyword>
<dbReference type="PROSITE" id="PS52016">
    <property type="entry name" value="TONB_DEPENDENT_REC_3"/>
    <property type="match status" value="1"/>
</dbReference>
<keyword evidence="16" id="KW-1185">Reference proteome</keyword>
<feature type="domain" description="TonB-dependent receptor plug" evidence="14">
    <location>
        <begin position="53"/>
        <end position="162"/>
    </location>
</feature>
<evidence type="ECO:0000256" key="11">
    <source>
        <dbReference type="RuleBase" id="RU003357"/>
    </source>
</evidence>
<dbReference type="OrthoDB" id="5389752at2"/>
<dbReference type="PANTHER" id="PTHR30069:SF29">
    <property type="entry name" value="HEMOGLOBIN AND HEMOGLOBIN-HAPTOGLOBIN-BINDING PROTEIN 1-RELATED"/>
    <property type="match status" value="1"/>
</dbReference>
<protein>
    <submittedName>
        <fullName evidence="15">TonB-dependent receptor</fullName>
    </submittedName>
</protein>
<dbReference type="InterPro" id="IPR036942">
    <property type="entry name" value="Beta-barrel_TonB_sf"/>
</dbReference>
<dbReference type="PATRIC" id="fig|1121405.3.peg.2138"/>
<dbReference type="EMBL" id="ATHJ01000087">
    <property type="protein sequence ID" value="EPR39922.1"/>
    <property type="molecule type" value="Genomic_DNA"/>
</dbReference>
<dbReference type="Gene3D" id="2.40.170.20">
    <property type="entry name" value="TonB-dependent receptor, beta-barrel domain"/>
    <property type="match status" value="1"/>
</dbReference>
<dbReference type="RefSeq" id="WP_020877252.1">
    <property type="nucleotide sequence ID" value="NZ_ATHJ01000087.1"/>
</dbReference>
<comment type="subcellular location">
    <subcellularLocation>
        <location evidence="1 10">Cell outer membrane</location>
        <topology evidence="1 10">Multi-pass membrane protein</topology>
    </subcellularLocation>
</comment>
<dbReference type="Pfam" id="PF00593">
    <property type="entry name" value="TonB_dep_Rec_b-barrel"/>
    <property type="match status" value="1"/>
</dbReference>
<feature type="signal peptide" evidence="12">
    <location>
        <begin position="1"/>
        <end position="31"/>
    </location>
</feature>
<proteinExistence type="inferred from homology"/>
<evidence type="ECO:0000256" key="2">
    <source>
        <dbReference type="ARBA" id="ARBA00022448"/>
    </source>
</evidence>
<keyword evidence="5 12" id="KW-0732">Signal</keyword>
<dbReference type="Gene3D" id="2.170.130.10">
    <property type="entry name" value="TonB-dependent receptor, plug domain"/>
    <property type="match status" value="1"/>
</dbReference>
<evidence type="ECO:0000256" key="4">
    <source>
        <dbReference type="ARBA" id="ARBA00022692"/>
    </source>
</evidence>
<gene>
    <name evidence="15" type="ORF">dsmv_2495</name>
</gene>
<comment type="caution">
    <text evidence="15">The sequence shown here is derived from an EMBL/GenBank/DDBJ whole genome shotgun (WGS) entry which is preliminary data.</text>
</comment>
<dbReference type="eggNOG" id="COG4206">
    <property type="taxonomic scope" value="Bacteria"/>
</dbReference>
<dbReference type="GO" id="GO:0015344">
    <property type="term" value="F:siderophore uptake transmembrane transporter activity"/>
    <property type="evidence" value="ECO:0007669"/>
    <property type="project" value="TreeGrafter"/>
</dbReference>
<sequence length="636" mass="71625">MIGNHLKRHRHLILGILCLASAGHWPGIAAAQDPAAILDTMTVTAERFPVREKESPRFVTVVSAEKLIETGANTLSDALRRVGGFQYKAFAPLGISHGGMNSTLSIRGIKDGELVLINGSPIQGAAGHAYDIDTIPLDQIERVEILKGAASTLYGADAMSGVINIITKQTGDTTSLGGTVEFGNESYHNHGAAISLPRVNLGFNYQHLGDQQEISRSFSQKYRYDLDDTDKYAWTVNARMFENLHFDYVGSYYRTGFEKRYDGNKKPFEGTDQDYYKNFANLRFETPTLKVKAFGNYDEMQRREYTAPGDPKDRNRNYNFGAAGDYGFYLSDWEFNPGAEWIYRGADYSNQYGSQYRNDYALFLQVKKTFLERLIAVVGVREQFIDGAAGARDYDKFLPSFGLTYTATDSLNLFANAGKAFRAPAFNDLYYDSDFLKGNPNLRPEEGWTYEAGVKYDDNFLQLRLSAFYMAYEDKIELDRSGGYPLTYFNAGDYESTGIEWNIGVNPFVHQAGWAQDLSLYTAGYWADPTAEDTDGKDYRTGPRFQASLGVDYLTEPVTLDLNCQLLTSRERELDDTVVLNFFSRVKLWKGHLTFAVDNIFDEAVQVSGDLSEDASNRYVYYDIGRLVKVGYEIVF</sequence>
<dbReference type="InterPro" id="IPR039426">
    <property type="entry name" value="TonB-dep_rcpt-like"/>
</dbReference>
<keyword evidence="3 10" id="KW-1134">Transmembrane beta strand</keyword>
<evidence type="ECO:0000256" key="1">
    <source>
        <dbReference type="ARBA" id="ARBA00004571"/>
    </source>
</evidence>
<dbReference type="InterPro" id="IPR012910">
    <property type="entry name" value="Plug_dom"/>
</dbReference>
<feature type="chain" id="PRO_5030177218" evidence="12">
    <location>
        <begin position="32"/>
        <end position="636"/>
    </location>
</feature>
<dbReference type="InterPro" id="IPR000531">
    <property type="entry name" value="Beta-barrel_TonB"/>
</dbReference>
<evidence type="ECO:0000256" key="5">
    <source>
        <dbReference type="ARBA" id="ARBA00022729"/>
    </source>
</evidence>
<dbReference type="InterPro" id="IPR037066">
    <property type="entry name" value="Plug_dom_sf"/>
</dbReference>
<organism evidence="15 16">
    <name type="scientific">Desulfococcus multivorans DSM 2059</name>
    <dbReference type="NCBI Taxonomy" id="1121405"/>
    <lineage>
        <taxon>Bacteria</taxon>
        <taxon>Pseudomonadati</taxon>
        <taxon>Thermodesulfobacteriota</taxon>
        <taxon>Desulfobacteria</taxon>
        <taxon>Desulfobacterales</taxon>
        <taxon>Desulfococcaceae</taxon>
        <taxon>Desulfococcus</taxon>
    </lineage>
</organism>
<dbReference type="Proteomes" id="UP000014977">
    <property type="component" value="Unassembled WGS sequence"/>
</dbReference>
<keyword evidence="8 15" id="KW-0675">Receptor</keyword>
<evidence type="ECO:0000256" key="9">
    <source>
        <dbReference type="ARBA" id="ARBA00023237"/>
    </source>
</evidence>
<feature type="domain" description="TonB-dependent receptor-like beta-barrel" evidence="13">
    <location>
        <begin position="203"/>
        <end position="562"/>
    </location>
</feature>
<evidence type="ECO:0000256" key="12">
    <source>
        <dbReference type="SAM" id="SignalP"/>
    </source>
</evidence>
<evidence type="ECO:0000256" key="10">
    <source>
        <dbReference type="PROSITE-ProRule" id="PRU01360"/>
    </source>
</evidence>
<keyword evidence="2 10" id="KW-0813">Transport</keyword>
<evidence type="ECO:0000259" key="13">
    <source>
        <dbReference type="Pfam" id="PF00593"/>
    </source>
</evidence>
<evidence type="ECO:0000256" key="7">
    <source>
        <dbReference type="ARBA" id="ARBA00023136"/>
    </source>
</evidence>
<dbReference type="GO" id="GO:0044718">
    <property type="term" value="P:siderophore transmembrane transport"/>
    <property type="evidence" value="ECO:0007669"/>
    <property type="project" value="TreeGrafter"/>
</dbReference>
<evidence type="ECO:0000313" key="15">
    <source>
        <dbReference type="EMBL" id="EPR39922.1"/>
    </source>
</evidence>
<keyword evidence="4 10" id="KW-0812">Transmembrane</keyword>